<dbReference type="eggNOG" id="KOG4759">
    <property type="taxonomic scope" value="Eukaryota"/>
</dbReference>
<sequence>MEKTIETVREKFNTVRTGRASPKILNRINVDYYGTLAPLITIANASTPDSQTIVIQPFDRTIINDIERAIMLSDLGLNPSNDGACIRLSIPPLTAERRQELAKLVSKLGEEGKVALRNVRRDAMKSIGKVEGVSEDDVKSLEEAIDTLTSDFVRKVGELVKEKEDDIFKV</sequence>
<dbReference type="FunFam" id="1.10.132.20:FF:000001">
    <property type="entry name" value="Ribosome-recycling factor"/>
    <property type="match status" value="1"/>
</dbReference>
<keyword evidence="10" id="KW-1185">Reference proteome</keyword>
<dbReference type="Proteomes" id="UP000002009">
    <property type="component" value="Chromosome 1"/>
</dbReference>
<dbReference type="InParanoid" id="C1FDV9"/>
<keyword evidence="5" id="KW-0963">Cytoplasm</keyword>
<evidence type="ECO:0000256" key="1">
    <source>
        <dbReference type="ARBA" id="ARBA00002952"/>
    </source>
</evidence>
<evidence type="ECO:0000313" key="10">
    <source>
        <dbReference type="Proteomes" id="UP000002009"/>
    </source>
</evidence>
<dbReference type="OrthoDB" id="407355at2759"/>
<organism evidence="9 10">
    <name type="scientific">Micromonas commoda (strain RCC299 / NOUM17 / CCMP2709)</name>
    <name type="common">Picoplanktonic green alga</name>
    <dbReference type="NCBI Taxonomy" id="296587"/>
    <lineage>
        <taxon>Eukaryota</taxon>
        <taxon>Viridiplantae</taxon>
        <taxon>Chlorophyta</taxon>
        <taxon>Mamiellophyceae</taxon>
        <taxon>Mamiellales</taxon>
        <taxon>Mamiellaceae</taxon>
        <taxon>Micromonas</taxon>
    </lineage>
</organism>
<dbReference type="InterPro" id="IPR002661">
    <property type="entry name" value="Ribosome_recyc_fac"/>
</dbReference>
<proteinExistence type="inferred from homology"/>
<dbReference type="STRING" id="296587.C1FDV9"/>
<dbReference type="InterPro" id="IPR023584">
    <property type="entry name" value="Ribosome_recyc_fac_dom"/>
</dbReference>
<feature type="domain" description="Ribosome recycling factor" evidence="8">
    <location>
        <begin position="9"/>
        <end position="167"/>
    </location>
</feature>
<evidence type="ECO:0000256" key="4">
    <source>
        <dbReference type="ARBA" id="ARBA00014063"/>
    </source>
</evidence>
<dbReference type="KEGG" id="mis:MICPUN_77875"/>
<evidence type="ECO:0000259" key="8">
    <source>
        <dbReference type="Pfam" id="PF01765"/>
    </source>
</evidence>
<dbReference type="InterPro" id="IPR036191">
    <property type="entry name" value="RRF_sf"/>
</dbReference>
<keyword evidence="6" id="KW-0648">Protein biosynthesis</keyword>
<gene>
    <name evidence="9" type="primary">RRF</name>
    <name evidence="9" type="ORF">MICPUN_77875</name>
</gene>
<dbReference type="HAMAP" id="MF_00040">
    <property type="entry name" value="RRF"/>
    <property type="match status" value="1"/>
</dbReference>
<evidence type="ECO:0000313" key="9">
    <source>
        <dbReference type="EMBL" id="ACO68853.1"/>
    </source>
</evidence>
<evidence type="ECO:0000256" key="6">
    <source>
        <dbReference type="ARBA" id="ARBA00022917"/>
    </source>
</evidence>
<evidence type="ECO:0000256" key="3">
    <source>
        <dbReference type="ARBA" id="ARBA00005912"/>
    </source>
</evidence>
<dbReference type="RefSeq" id="XP_002507595.1">
    <property type="nucleotide sequence ID" value="XM_002507549.1"/>
</dbReference>
<comment type="function">
    <text evidence="1">Responsible for the release of ribosomes from messenger RNA at the termination of chloroplastic protein biosynthesis.</text>
</comment>
<dbReference type="GeneID" id="8250128"/>
<dbReference type="GO" id="GO:0006412">
    <property type="term" value="P:translation"/>
    <property type="evidence" value="ECO:0007669"/>
    <property type="project" value="UniProtKB-KW"/>
</dbReference>
<dbReference type="EMBL" id="CP001574">
    <property type="protein sequence ID" value="ACO68853.1"/>
    <property type="molecule type" value="Genomic_DNA"/>
</dbReference>
<evidence type="ECO:0000256" key="5">
    <source>
        <dbReference type="ARBA" id="ARBA00022490"/>
    </source>
</evidence>
<dbReference type="Pfam" id="PF01765">
    <property type="entry name" value="RRF"/>
    <property type="match status" value="1"/>
</dbReference>
<protein>
    <recommendedName>
        <fullName evidence="4">Ribosome-recycling factor, chloroplastic</fullName>
    </recommendedName>
    <alternativeName>
        <fullName evidence="7">Ribosome-releasing factor, chloroplastic</fullName>
    </alternativeName>
</protein>
<dbReference type="NCBIfam" id="TIGR00496">
    <property type="entry name" value="frr"/>
    <property type="match status" value="1"/>
</dbReference>
<dbReference type="GO" id="GO:0043023">
    <property type="term" value="F:ribosomal large subunit binding"/>
    <property type="evidence" value="ECO:0007669"/>
    <property type="project" value="TreeGrafter"/>
</dbReference>
<dbReference type="SUPFAM" id="SSF55194">
    <property type="entry name" value="Ribosome recycling factor, RRF"/>
    <property type="match status" value="1"/>
</dbReference>
<dbReference type="Gene3D" id="3.30.1360.40">
    <property type="match status" value="1"/>
</dbReference>
<dbReference type="OMA" id="WFRKEVA"/>
<dbReference type="FunFam" id="3.30.1360.40:FF:000001">
    <property type="entry name" value="Ribosome-recycling factor"/>
    <property type="match status" value="1"/>
</dbReference>
<dbReference type="Gene3D" id="1.10.132.20">
    <property type="entry name" value="Ribosome-recycling factor"/>
    <property type="match status" value="1"/>
</dbReference>
<dbReference type="GO" id="GO:0005737">
    <property type="term" value="C:cytoplasm"/>
    <property type="evidence" value="ECO:0007669"/>
    <property type="project" value="UniProtKB-SubCell"/>
</dbReference>
<dbReference type="CDD" id="cd00520">
    <property type="entry name" value="RRF"/>
    <property type="match status" value="1"/>
</dbReference>
<dbReference type="AlphaFoldDB" id="C1FDV9"/>
<accession>C1FDV9</accession>
<dbReference type="PANTHER" id="PTHR20982:SF3">
    <property type="entry name" value="MITOCHONDRIAL RIBOSOME RECYCLING FACTOR PSEUDO 1"/>
    <property type="match status" value="1"/>
</dbReference>
<dbReference type="PANTHER" id="PTHR20982">
    <property type="entry name" value="RIBOSOME RECYCLING FACTOR"/>
    <property type="match status" value="1"/>
</dbReference>
<dbReference type="FunCoup" id="C1FDV9">
    <property type="interactions" value="861"/>
</dbReference>
<reference evidence="9 10" key="1">
    <citation type="journal article" date="2009" name="Science">
        <title>Green evolution and dynamic adaptations revealed by genomes of the marine picoeukaryotes Micromonas.</title>
        <authorList>
            <person name="Worden A.Z."/>
            <person name="Lee J.H."/>
            <person name="Mock T."/>
            <person name="Rouze P."/>
            <person name="Simmons M.P."/>
            <person name="Aerts A.L."/>
            <person name="Allen A.E."/>
            <person name="Cuvelier M.L."/>
            <person name="Derelle E."/>
            <person name="Everett M.V."/>
            <person name="Foulon E."/>
            <person name="Grimwood J."/>
            <person name="Gundlach H."/>
            <person name="Henrissat B."/>
            <person name="Napoli C."/>
            <person name="McDonald S.M."/>
            <person name="Parker M.S."/>
            <person name="Rombauts S."/>
            <person name="Salamov A."/>
            <person name="Von Dassow P."/>
            <person name="Badger J.H."/>
            <person name="Coutinho P.M."/>
            <person name="Demir E."/>
            <person name="Dubchak I."/>
            <person name="Gentemann C."/>
            <person name="Eikrem W."/>
            <person name="Gready J.E."/>
            <person name="John U."/>
            <person name="Lanier W."/>
            <person name="Lindquist E.A."/>
            <person name="Lucas S."/>
            <person name="Mayer K.F."/>
            <person name="Moreau H."/>
            <person name="Not F."/>
            <person name="Otillar R."/>
            <person name="Panaud O."/>
            <person name="Pangilinan J."/>
            <person name="Paulsen I."/>
            <person name="Piegu B."/>
            <person name="Poliakov A."/>
            <person name="Robbens S."/>
            <person name="Schmutz J."/>
            <person name="Toulza E."/>
            <person name="Wyss T."/>
            <person name="Zelensky A."/>
            <person name="Zhou K."/>
            <person name="Armbrust E.V."/>
            <person name="Bhattacharya D."/>
            <person name="Goodenough U.W."/>
            <person name="Van de Peer Y."/>
            <person name="Grigoriev I.V."/>
        </authorList>
    </citation>
    <scope>NUCLEOTIDE SEQUENCE [LARGE SCALE GENOMIC DNA]</scope>
    <source>
        <strain evidence="10">RCC299 / NOUM17</strain>
    </source>
</reference>
<comment type="subcellular location">
    <subcellularLocation>
        <location evidence="2">Cytoplasm</location>
    </subcellularLocation>
</comment>
<evidence type="ECO:0000256" key="7">
    <source>
        <dbReference type="ARBA" id="ARBA00032397"/>
    </source>
</evidence>
<evidence type="ECO:0000256" key="2">
    <source>
        <dbReference type="ARBA" id="ARBA00004496"/>
    </source>
</evidence>
<name>C1FDV9_MICCC</name>
<comment type="similarity">
    <text evidence="3">Belongs to the RRF family.</text>
</comment>